<feature type="region of interest" description="Disordered" evidence="2">
    <location>
        <begin position="53"/>
        <end position="104"/>
    </location>
</feature>
<protein>
    <recommendedName>
        <fullName evidence="3">Nephrocystin 3-like N-terminal domain-containing protein</fullName>
    </recommendedName>
</protein>
<dbReference type="PANTHER" id="PTHR10039">
    <property type="entry name" value="AMELOGENIN"/>
    <property type="match status" value="1"/>
</dbReference>
<dbReference type="Proteomes" id="UP000815677">
    <property type="component" value="Unassembled WGS sequence"/>
</dbReference>
<dbReference type="EMBL" id="DF847446">
    <property type="protein sequence ID" value="GAT51893.1"/>
    <property type="molecule type" value="Genomic_DNA"/>
</dbReference>
<name>A0ABQ0LLC8_MYCCL</name>
<keyword evidence="1" id="KW-0677">Repeat</keyword>
<feature type="compositionally biased region" description="Basic and acidic residues" evidence="2">
    <location>
        <begin position="22"/>
        <end position="36"/>
    </location>
</feature>
<evidence type="ECO:0000256" key="1">
    <source>
        <dbReference type="ARBA" id="ARBA00022737"/>
    </source>
</evidence>
<dbReference type="Gene3D" id="3.40.50.300">
    <property type="entry name" value="P-loop containing nucleotide triphosphate hydrolases"/>
    <property type="match status" value="1"/>
</dbReference>
<dbReference type="InterPro" id="IPR027417">
    <property type="entry name" value="P-loop_NTPase"/>
</dbReference>
<feature type="region of interest" description="Disordered" evidence="2">
    <location>
        <begin position="1"/>
        <end position="39"/>
    </location>
</feature>
<keyword evidence="5" id="KW-1185">Reference proteome</keyword>
<evidence type="ECO:0000256" key="2">
    <source>
        <dbReference type="SAM" id="MobiDB-lite"/>
    </source>
</evidence>
<evidence type="ECO:0000313" key="5">
    <source>
        <dbReference type="Proteomes" id="UP000815677"/>
    </source>
</evidence>
<dbReference type="Pfam" id="PF24883">
    <property type="entry name" value="NPHP3_N"/>
    <property type="match status" value="1"/>
</dbReference>
<accession>A0ABQ0LLC8</accession>
<feature type="compositionally biased region" description="Polar residues" evidence="2">
    <location>
        <begin position="70"/>
        <end position="87"/>
    </location>
</feature>
<feature type="domain" description="Nephrocystin 3-like N-terminal" evidence="3">
    <location>
        <begin position="232"/>
        <end position="389"/>
    </location>
</feature>
<sequence length="455" mass="49287">MTTPSPLPPTLSSTQKKQRNLPMEDRAAPNKDDNIGKKTVWGKIFRRLGFTKKHASSTIPQHVSEGNLDPASSAQEQDIHSGQTHFQPQPKEASPGLGLGAPITQDMPQEQDVNIPTALAQSKSSENQRPLGDLLGYAVGSPSTTHVENFHLTAPGGGTGGAGGSAHNQGGSGGAGLGATVSMALNIQNANVDSQHLNIPWLESKLPFVPAAIFNSSTGLARGPCTPGTRTDILTRIETWALDHESPPIFWISGMAGSGKSTIAYTVCQKMRVQNRLAASFFCSRSMPTTRDFDKVIPTIAHQLMHFYKPYATALSGLDLDVVVSAAGEHVAQLLIKPWNALNEVTTPQLIVIDALDEIEKNKGKLIIKQLIDTIGGNSYGLKFLLTSRPHEDIIHQGVQLEPQNIYYMESIQKKDAREDIKKFVNKELDHLVEEDKQLIVDQADGLFIYAATVV</sequence>
<organism evidence="4 5">
    <name type="scientific">Mycena chlorophos</name>
    <name type="common">Agaric fungus</name>
    <name type="synonym">Agaricus chlorophos</name>
    <dbReference type="NCBI Taxonomy" id="658473"/>
    <lineage>
        <taxon>Eukaryota</taxon>
        <taxon>Fungi</taxon>
        <taxon>Dikarya</taxon>
        <taxon>Basidiomycota</taxon>
        <taxon>Agaricomycotina</taxon>
        <taxon>Agaricomycetes</taxon>
        <taxon>Agaricomycetidae</taxon>
        <taxon>Agaricales</taxon>
        <taxon>Marasmiineae</taxon>
        <taxon>Mycenaceae</taxon>
        <taxon>Mycena</taxon>
    </lineage>
</organism>
<gene>
    <name evidence="4" type="ORF">MCHLO_08996</name>
</gene>
<proteinExistence type="predicted"/>
<reference evidence="4" key="1">
    <citation type="submission" date="2014-09" db="EMBL/GenBank/DDBJ databases">
        <title>Genome sequence of the luminous mushroom Mycena chlorophos for searching fungal bioluminescence genes.</title>
        <authorList>
            <person name="Tanaka Y."/>
            <person name="Kasuga D."/>
            <person name="Oba Y."/>
            <person name="Hase S."/>
            <person name="Sato K."/>
            <person name="Oba Y."/>
            <person name="Sakakibara Y."/>
        </authorList>
    </citation>
    <scope>NUCLEOTIDE SEQUENCE</scope>
</reference>
<dbReference type="SUPFAM" id="SSF52540">
    <property type="entry name" value="P-loop containing nucleoside triphosphate hydrolases"/>
    <property type="match status" value="1"/>
</dbReference>
<evidence type="ECO:0000259" key="3">
    <source>
        <dbReference type="Pfam" id="PF24883"/>
    </source>
</evidence>
<dbReference type="PANTHER" id="PTHR10039:SF14">
    <property type="entry name" value="NACHT DOMAIN-CONTAINING PROTEIN"/>
    <property type="match status" value="1"/>
</dbReference>
<evidence type="ECO:0000313" key="4">
    <source>
        <dbReference type="EMBL" id="GAT51893.1"/>
    </source>
</evidence>
<dbReference type="InterPro" id="IPR056884">
    <property type="entry name" value="NPHP3-like_N"/>
</dbReference>